<dbReference type="PANTHER" id="PTHR30290:SF9">
    <property type="entry name" value="OLIGOPEPTIDE-BINDING PROTEIN APPA"/>
    <property type="match status" value="1"/>
</dbReference>
<keyword evidence="5" id="KW-0472">Membrane</keyword>
<dbReference type="AlphaFoldDB" id="A0A2H0N8D8"/>
<protein>
    <recommendedName>
        <fullName evidence="6">Solute-binding protein family 5 domain-containing protein</fullName>
    </recommendedName>
</protein>
<feature type="domain" description="Solute-binding protein family 5" evidence="6">
    <location>
        <begin position="110"/>
        <end position="532"/>
    </location>
</feature>
<keyword evidence="5" id="KW-1133">Transmembrane helix</keyword>
<dbReference type="InterPro" id="IPR000914">
    <property type="entry name" value="SBP_5_dom"/>
</dbReference>
<keyword evidence="5" id="KW-0812">Transmembrane</keyword>
<dbReference type="EMBL" id="PCWN01000003">
    <property type="protein sequence ID" value="PIR04395.1"/>
    <property type="molecule type" value="Genomic_DNA"/>
</dbReference>
<proteinExistence type="inferred from homology"/>
<dbReference type="CDD" id="cd08513">
    <property type="entry name" value="PBP2_thermophilic_Hb8_like"/>
    <property type="match status" value="1"/>
</dbReference>
<name>A0A2H0N8D8_9BACT</name>
<dbReference type="Gene3D" id="3.40.190.10">
    <property type="entry name" value="Periplasmic binding protein-like II"/>
    <property type="match status" value="1"/>
</dbReference>
<evidence type="ECO:0000256" key="2">
    <source>
        <dbReference type="ARBA" id="ARBA00022448"/>
    </source>
</evidence>
<evidence type="ECO:0000313" key="7">
    <source>
        <dbReference type="EMBL" id="PIR04395.1"/>
    </source>
</evidence>
<dbReference type="PIRSF" id="PIRSF002741">
    <property type="entry name" value="MppA"/>
    <property type="match status" value="1"/>
</dbReference>
<accession>A0A2H0N8D8</accession>
<dbReference type="Proteomes" id="UP000229600">
    <property type="component" value="Unassembled WGS sequence"/>
</dbReference>
<sequence length="630" mass="72259">MNVKLLQRLHKKRVPTLKQLGKIQRLLSPFEQTIFRIASVVFLVGLVWFTVGIIDSKRVHVAAQGGQYREAVVGSPQLINPLFASLNNVDSDISRLVFNGLMQYDENQKLITDLAESYEVSEDKKVYTFTLRDNVVWHDGEPFTSSDVAFAIKTIQNAQVNSPLMVSFQGVAIDTPDPKTVQFTLSEPFAPFLSSLTVGIIPEHIWSDVGPDRIRLAKSNLQPIGTGPFQFEKLKKNDAGYILSYTLARNENYFATKPYLDEFIFEFFGDYDGLDGAIQAMREQKVDGLDFVPYDLKDKVERKHIVLHTLQLPQYTALFFNQKNLPALKDSKLREALALSLDKRRIMRSTIGDNGQVIHGPILPGFPGYSTDEMKTRDYSVEKANDLLEESWEKISGDTYRETLLEERLKEWDKSQKASSSTEEELASLREEAKKEVENQLNTELQEAQTFYRQDKKENVLEIRLVTADTKEYRQAAQMIAGFWQGIGVKTKLEFIPAKNMVKDVLKDRDYDVLLYRMIVGSDPDLYPFWHSSQTKYPGLNLSLYASDEVDKLLGSARETSDPEEYGNIYKQIQEKIFNDVPAVFLYMPTYTYATTDKLQGYTFQRIFIPSDRFSGVTSWYIKEKGKWQF</sequence>
<evidence type="ECO:0000256" key="5">
    <source>
        <dbReference type="SAM" id="Phobius"/>
    </source>
</evidence>
<feature type="region of interest" description="Disordered" evidence="4">
    <location>
        <begin position="412"/>
        <end position="431"/>
    </location>
</feature>
<evidence type="ECO:0000256" key="4">
    <source>
        <dbReference type="SAM" id="MobiDB-lite"/>
    </source>
</evidence>
<keyword evidence="2" id="KW-0813">Transport</keyword>
<comment type="caution">
    <text evidence="7">The sequence shown here is derived from an EMBL/GenBank/DDBJ whole genome shotgun (WGS) entry which is preliminary data.</text>
</comment>
<evidence type="ECO:0000313" key="8">
    <source>
        <dbReference type="Proteomes" id="UP000229600"/>
    </source>
</evidence>
<dbReference type="PANTHER" id="PTHR30290">
    <property type="entry name" value="PERIPLASMIC BINDING COMPONENT OF ABC TRANSPORTER"/>
    <property type="match status" value="1"/>
</dbReference>
<dbReference type="Gene3D" id="3.10.105.10">
    <property type="entry name" value="Dipeptide-binding Protein, Domain 3"/>
    <property type="match status" value="1"/>
</dbReference>
<dbReference type="GO" id="GO:1904680">
    <property type="term" value="F:peptide transmembrane transporter activity"/>
    <property type="evidence" value="ECO:0007669"/>
    <property type="project" value="TreeGrafter"/>
</dbReference>
<evidence type="ECO:0000256" key="1">
    <source>
        <dbReference type="ARBA" id="ARBA00005695"/>
    </source>
</evidence>
<dbReference type="GO" id="GO:0043190">
    <property type="term" value="C:ATP-binding cassette (ABC) transporter complex"/>
    <property type="evidence" value="ECO:0007669"/>
    <property type="project" value="InterPro"/>
</dbReference>
<dbReference type="Pfam" id="PF00496">
    <property type="entry name" value="SBP_bac_5"/>
    <property type="match status" value="1"/>
</dbReference>
<dbReference type="GO" id="GO:0015833">
    <property type="term" value="P:peptide transport"/>
    <property type="evidence" value="ECO:0007669"/>
    <property type="project" value="TreeGrafter"/>
</dbReference>
<dbReference type="SUPFAM" id="SSF53850">
    <property type="entry name" value="Periplasmic binding protein-like II"/>
    <property type="match status" value="1"/>
</dbReference>
<gene>
    <name evidence="7" type="ORF">COV59_00930</name>
</gene>
<evidence type="ECO:0000256" key="3">
    <source>
        <dbReference type="ARBA" id="ARBA00022729"/>
    </source>
</evidence>
<evidence type="ECO:0000259" key="6">
    <source>
        <dbReference type="Pfam" id="PF00496"/>
    </source>
</evidence>
<keyword evidence="3" id="KW-0732">Signal</keyword>
<reference evidence="7 8" key="1">
    <citation type="submission" date="2017-09" db="EMBL/GenBank/DDBJ databases">
        <title>Depth-based differentiation of microbial function through sediment-hosted aquifers and enrichment of novel symbionts in the deep terrestrial subsurface.</title>
        <authorList>
            <person name="Probst A.J."/>
            <person name="Ladd B."/>
            <person name="Jarett J.K."/>
            <person name="Geller-Mcgrath D.E."/>
            <person name="Sieber C.M."/>
            <person name="Emerson J.B."/>
            <person name="Anantharaman K."/>
            <person name="Thomas B.C."/>
            <person name="Malmstrom R."/>
            <person name="Stieglmeier M."/>
            <person name="Klingl A."/>
            <person name="Woyke T."/>
            <person name="Ryan C.M."/>
            <person name="Banfield J.F."/>
        </authorList>
    </citation>
    <scope>NUCLEOTIDE SEQUENCE [LARGE SCALE GENOMIC DNA]</scope>
    <source>
        <strain evidence="7">CG11_big_fil_rev_8_21_14_0_20_39_34</strain>
    </source>
</reference>
<dbReference type="InterPro" id="IPR030678">
    <property type="entry name" value="Peptide/Ni-bd"/>
</dbReference>
<dbReference type="InterPro" id="IPR039424">
    <property type="entry name" value="SBP_5"/>
</dbReference>
<organism evidence="7 8">
    <name type="scientific">Candidatus Magasanikbacteria bacterium CG11_big_fil_rev_8_21_14_0_20_39_34</name>
    <dbReference type="NCBI Taxonomy" id="1974653"/>
    <lineage>
        <taxon>Bacteria</taxon>
        <taxon>Candidatus Magasanikiibacteriota</taxon>
    </lineage>
</organism>
<feature type="transmembrane region" description="Helical" evidence="5">
    <location>
        <begin position="34"/>
        <end position="54"/>
    </location>
</feature>
<dbReference type="GO" id="GO:0042597">
    <property type="term" value="C:periplasmic space"/>
    <property type="evidence" value="ECO:0007669"/>
    <property type="project" value="UniProtKB-ARBA"/>
</dbReference>
<comment type="similarity">
    <text evidence="1">Belongs to the bacterial solute-binding protein 5 family.</text>
</comment>